<gene>
    <name evidence="1" type="ORF">SCF082_LOCUS32861</name>
</gene>
<sequence length="126" mass="13398">MRSHDMSSQKHEAHACTESSNKASSSVAPPVTSPEAPPAPSTSAPGHFEGTTLGLLHPVGHNSLELFLQDPWKKKLPPKTLLKMHLEEQSAAESGSSSGGCSCAELAHGHEHEHESSIIMNHAHDI</sequence>
<dbReference type="Proteomes" id="UP001642464">
    <property type="component" value="Unassembled WGS sequence"/>
</dbReference>
<comment type="caution">
    <text evidence="1">The sequence shown here is derived from an EMBL/GenBank/DDBJ whole genome shotgun (WGS) entry which is preliminary data.</text>
</comment>
<proteinExistence type="predicted"/>
<protein>
    <submittedName>
        <fullName evidence="1">Uncharacterized protein</fullName>
    </submittedName>
</protein>
<feature type="non-terminal residue" evidence="1">
    <location>
        <position position="126"/>
    </location>
</feature>
<accession>A0ABP0NI57</accession>
<organism evidence="1 2">
    <name type="scientific">Durusdinium trenchii</name>
    <dbReference type="NCBI Taxonomy" id="1381693"/>
    <lineage>
        <taxon>Eukaryota</taxon>
        <taxon>Sar</taxon>
        <taxon>Alveolata</taxon>
        <taxon>Dinophyceae</taxon>
        <taxon>Suessiales</taxon>
        <taxon>Symbiodiniaceae</taxon>
        <taxon>Durusdinium</taxon>
    </lineage>
</organism>
<evidence type="ECO:0000313" key="2">
    <source>
        <dbReference type="Proteomes" id="UP001642464"/>
    </source>
</evidence>
<name>A0ABP0NI57_9DINO</name>
<dbReference type="EMBL" id="CAXAMM010028791">
    <property type="protein sequence ID" value="CAK9063461.1"/>
    <property type="molecule type" value="Genomic_DNA"/>
</dbReference>
<reference evidence="1 2" key="1">
    <citation type="submission" date="2024-02" db="EMBL/GenBank/DDBJ databases">
        <authorList>
            <person name="Chen Y."/>
            <person name="Shah S."/>
            <person name="Dougan E. K."/>
            <person name="Thang M."/>
            <person name="Chan C."/>
        </authorList>
    </citation>
    <scope>NUCLEOTIDE SEQUENCE [LARGE SCALE GENOMIC DNA]</scope>
</reference>
<evidence type="ECO:0000313" key="1">
    <source>
        <dbReference type="EMBL" id="CAK9063461.1"/>
    </source>
</evidence>
<keyword evidence="2" id="KW-1185">Reference proteome</keyword>